<dbReference type="STRING" id="381665.SAMN05216554_3193"/>
<keyword evidence="3 12" id="KW-0436">Ligase</keyword>
<accession>A0A1H3S076</accession>
<dbReference type="PROSITE" id="PS00843">
    <property type="entry name" value="DALA_DALA_LIGASE_1"/>
    <property type="match status" value="1"/>
</dbReference>
<comment type="cofactor">
    <cofactor evidence="14">
        <name>Mg(2+)</name>
        <dbReference type="ChEBI" id="CHEBI:18420"/>
    </cofactor>
    <cofactor evidence="14">
        <name>Mn(2+)</name>
        <dbReference type="ChEBI" id="CHEBI:29035"/>
    </cofactor>
    <text evidence="14">Binds 2 magnesium or manganese ions per subunit.</text>
</comment>
<protein>
    <recommendedName>
        <fullName evidence="12">D-alanine--D-alanine ligase</fullName>
        <ecNumber evidence="12">6.3.2.4</ecNumber>
    </recommendedName>
    <alternativeName>
        <fullName evidence="12">D-Ala-D-Ala ligase</fullName>
    </alternativeName>
    <alternativeName>
        <fullName evidence="12">D-alanylalanine synthetase</fullName>
    </alternativeName>
</protein>
<dbReference type="NCBIfam" id="TIGR01205">
    <property type="entry name" value="D_ala_D_alaTIGR"/>
    <property type="match status" value="1"/>
</dbReference>
<evidence type="ECO:0000256" key="3">
    <source>
        <dbReference type="ARBA" id="ARBA00022598"/>
    </source>
</evidence>
<evidence type="ECO:0000256" key="11">
    <source>
        <dbReference type="ARBA" id="ARBA00023316"/>
    </source>
</evidence>
<evidence type="ECO:0000256" key="4">
    <source>
        <dbReference type="ARBA" id="ARBA00022723"/>
    </source>
</evidence>
<evidence type="ECO:0000256" key="16">
    <source>
        <dbReference type="SAM" id="MobiDB-lite"/>
    </source>
</evidence>
<evidence type="ECO:0000313" key="19">
    <source>
        <dbReference type="Proteomes" id="UP000198891"/>
    </source>
</evidence>
<dbReference type="GO" id="GO:0009252">
    <property type="term" value="P:peptidoglycan biosynthetic process"/>
    <property type="evidence" value="ECO:0007669"/>
    <property type="project" value="UniProtKB-UniRule"/>
</dbReference>
<evidence type="ECO:0000256" key="14">
    <source>
        <dbReference type="PIRSR" id="PIRSR039102-3"/>
    </source>
</evidence>
<keyword evidence="19" id="KW-1185">Reference proteome</keyword>
<dbReference type="GO" id="GO:0008716">
    <property type="term" value="F:D-alanine-D-alanine ligase activity"/>
    <property type="evidence" value="ECO:0007669"/>
    <property type="project" value="UniProtKB-UniRule"/>
</dbReference>
<keyword evidence="9 12" id="KW-0573">Peptidoglycan synthesis</keyword>
<feature type="binding site" evidence="14">
    <location>
        <position position="264"/>
    </location>
    <ligand>
        <name>Mg(2+)</name>
        <dbReference type="ChEBI" id="CHEBI:18420"/>
        <label>1</label>
    </ligand>
</feature>
<comment type="pathway">
    <text evidence="12">Cell wall biogenesis; peptidoglycan biosynthesis.</text>
</comment>
<evidence type="ECO:0000259" key="17">
    <source>
        <dbReference type="PROSITE" id="PS50975"/>
    </source>
</evidence>
<evidence type="ECO:0000256" key="15">
    <source>
        <dbReference type="PROSITE-ProRule" id="PRU00409"/>
    </source>
</evidence>
<keyword evidence="4 14" id="KW-0479">Metal-binding</keyword>
<feature type="binding site" evidence="14">
    <location>
        <position position="278"/>
    </location>
    <ligand>
        <name>Mg(2+)</name>
        <dbReference type="ChEBI" id="CHEBI:18420"/>
        <label>2</label>
    </ligand>
</feature>
<keyword evidence="8 12" id="KW-0133">Cell shape</keyword>
<evidence type="ECO:0000256" key="7">
    <source>
        <dbReference type="ARBA" id="ARBA00022842"/>
    </source>
</evidence>
<dbReference type="SUPFAM" id="SSF56059">
    <property type="entry name" value="Glutathione synthetase ATP-binding domain-like"/>
    <property type="match status" value="1"/>
</dbReference>
<dbReference type="Gene3D" id="3.40.50.20">
    <property type="match status" value="1"/>
</dbReference>
<dbReference type="HAMAP" id="MF_00047">
    <property type="entry name" value="Dala_Dala_lig"/>
    <property type="match status" value="1"/>
</dbReference>
<dbReference type="GO" id="GO:0008360">
    <property type="term" value="P:regulation of cell shape"/>
    <property type="evidence" value="ECO:0007669"/>
    <property type="project" value="UniProtKB-KW"/>
</dbReference>
<evidence type="ECO:0000313" key="18">
    <source>
        <dbReference type="EMBL" id="SDZ31038.1"/>
    </source>
</evidence>
<comment type="similarity">
    <text evidence="2 12">Belongs to the D-alanine--D-alanine ligase family.</text>
</comment>
<feature type="active site" evidence="13">
    <location>
        <position position="16"/>
    </location>
</feature>
<dbReference type="Pfam" id="PF07478">
    <property type="entry name" value="Dala_Dala_lig_C"/>
    <property type="match status" value="1"/>
</dbReference>
<feature type="binding site" evidence="14">
    <location>
        <position position="276"/>
    </location>
    <ligand>
        <name>Mg(2+)</name>
        <dbReference type="ChEBI" id="CHEBI:18420"/>
        <label>1</label>
    </ligand>
</feature>
<dbReference type="PIRSF" id="PIRSF039102">
    <property type="entry name" value="Ddl/VanB"/>
    <property type="match status" value="1"/>
</dbReference>
<evidence type="ECO:0000256" key="10">
    <source>
        <dbReference type="ARBA" id="ARBA00023211"/>
    </source>
</evidence>
<evidence type="ECO:0000256" key="12">
    <source>
        <dbReference type="HAMAP-Rule" id="MF_00047"/>
    </source>
</evidence>
<dbReference type="InterPro" id="IPR011127">
    <property type="entry name" value="Dala_Dala_lig_N"/>
</dbReference>
<dbReference type="Pfam" id="PF01820">
    <property type="entry name" value="Dala_Dala_lig_N"/>
    <property type="match status" value="2"/>
</dbReference>
<dbReference type="InterPro" id="IPR016185">
    <property type="entry name" value="PreATP-grasp_dom_sf"/>
</dbReference>
<feature type="region of interest" description="Disordered" evidence="16">
    <location>
        <begin position="317"/>
        <end position="345"/>
    </location>
</feature>
<dbReference type="GO" id="GO:0005829">
    <property type="term" value="C:cytosol"/>
    <property type="evidence" value="ECO:0007669"/>
    <property type="project" value="TreeGrafter"/>
</dbReference>
<dbReference type="GO" id="GO:0071555">
    <property type="term" value="P:cell wall organization"/>
    <property type="evidence" value="ECO:0007669"/>
    <property type="project" value="UniProtKB-KW"/>
</dbReference>
<evidence type="ECO:0000256" key="13">
    <source>
        <dbReference type="PIRSR" id="PIRSR039102-1"/>
    </source>
</evidence>
<dbReference type="PROSITE" id="PS50975">
    <property type="entry name" value="ATP_GRASP"/>
    <property type="match status" value="1"/>
</dbReference>
<dbReference type="InterPro" id="IPR011761">
    <property type="entry name" value="ATP-grasp"/>
</dbReference>
<dbReference type="InterPro" id="IPR005905">
    <property type="entry name" value="D_ala_D_ala"/>
</dbReference>
<dbReference type="PANTHER" id="PTHR23132">
    <property type="entry name" value="D-ALANINE--D-ALANINE LIGASE"/>
    <property type="match status" value="1"/>
</dbReference>
<keyword evidence="10 14" id="KW-0464">Manganese</keyword>
<evidence type="ECO:0000256" key="8">
    <source>
        <dbReference type="ARBA" id="ARBA00022960"/>
    </source>
</evidence>
<keyword evidence="11 12" id="KW-0961">Cell wall biogenesis/degradation</keyword>
<feature type="active site" evidence="13">
    <location>
        <position position="287"/>
    </location>
</feature>
<feature type="domain" description="ATP-grasp" evidence="17">
    <location>
        <begin position="115"/>
        <end position="309"/>
    </location>
</feature>
<dbReference type="PROSITE" id="PS00844">
    <property type="entry name" value="DALA_DALA_LIGASE_2"/>
    <property type="match status" value="1"/>
</dbReference>
<dbReference type="EC" id="6.3.2.4" evidence="12"/>
<evidence type="ECO:0000256" key="9">
    <source>
        <dbReference type="ARBA" id="ARBA00022984"/>
    </source>
</evidence>
<evidence type="ECO:0000256" key="2">
    <source>
        <dbReference type="ARBA" id="ARBA00010871"/>
    </source>
</evidence>
<comment type="subcellular location">
    <subcellularLocation>
        <location evidence="12">Cytoplasm</location>
    </subcellularLocation>
</comment>
<dbReference type="InterPro" id="IPR011095">
    <property type="entry name" value="Dala_Dala_lig_C"/>
</dbReference>
<dbReference type="GO" id="GO:0046872">
    <property type="term" value="F:metal ion binding"/>
    <property type="evidence" value="ECO:0007669"/>
    <property type="project" value="UniProtKB-KW"/>
</dbReference>
<sequence>MSRLQAVVIGGGRNPEHEVSLASAAAVAAGLDRSRYDVIALTIDRAGHWRDDAGIEIGLARAIDVLRGCDVAIPMVHGRLGEDGALAALCELTGVPYVGSGIGAGAIGMDKRVTKLLANAAGIPTAAAVLLDRTTAHAYRFREPVVVKPVSAGSSVGVSLVTSAAALTDAVAAALAVDDHILVEERLEGREIDVAVLRLAGGATIVTPPLEIVVDGVFDRGTKYGGHAVFRVPAVLHDEERWELERAAERMYDALDCSGVARIDFFLTSDGPVLNEVNTTPGFTAQSQVPRMFAAAGIRYSELLDLLVEGALAQRQTADARPDAPPSAHPTQQVEGCSASPEIMA</sequence>
<feature type="binding site" evidence="14">
    <location>
        <position position="276"/>
    </location>
    <ligand>
        <name>Mg(2+)</name>
        <dbReference type="ChEBI" id="CHEBI:18420"/>
        <label>2</label>
    </ligand>
</feature>
<keyword evidence="12" id="KW-0963">Cytoplasm</keyword>
<dbReference type="Gene3D" id="3.30.470.20">
    <property type="entry name" value="ATP-grasp fold, B domain"/>
    <property type="match status" value="1"/>
</dbReference>
<dbReference type="InterPro" id="IPR000291">
    <property type="entry name" value="D-Ala_lig_Van_CS"/>
</dbReference>
<dbReference type="EMBL" id="FNPZ01000003">
    <property type="protein sequence ID" value="SDZ31038.1"/>
    <property type="molecule type" value="Genomic_DNA"/>
</dbReference>
<evidence type="ECO:0000256" key="1">
    <source>
        <dbReference type="ARBA" id="ARBA00001936"/>
    </source>
</evidence>
<evidence type="ECO:0000256" key="6">
    <source>
        <dbReference type="ARBA" id="ARBA00022840"/>
    </source>
</evidence>
<dbReference type="SMART" id="SM01209">
    <property type="entry name" value="GARS_A"/>
    <property type="match status" value="1"/>
</dbReference>
<dbReference type="PANTHER" id="PTHR23132:SF25">
    <property type="entry name" value="D-ALANINE--D-ALANINE LIGASE A"/>
    <property type="match status" value="1"/>
</dbReference>
<comment type="catalytic activity">
    <reaction evidence="12">
        <text>2 D-alanine + ATP = D-alanyl-D-alanine + ADP + phosphate + H(+)</text>
        <dbReference type="Rhea" id="RHEA:11224"/>
        <dbReference type="ChEBI" id="CHEBI:15378"/>
        <dbReference type="ChEBI" id="CHEBI:30616"/>
        <dbReference type="ChEBI" id="CHEBI:43474"/>
        <dbReference type="ChEBI" id="CHEBI:57416"/>
        <dbReference type="ChEBI" id="CHEBI:57822"/>
        <dbReference type="ChEBI" id="CHEBI:456216"/>
        <dbReference type="EC" id="6.3.2.4"/>
    </reaction>
</comment>
<comment type="cofactor">
    <cofactor evidence="1">
        <name>Mn(2+)</name>
        <dbReference type="ChEBI" id="CHEBI:29035"/>
    </cofactor>
</comment>
<dbReference type="InterPro" id="IPR013815">
    <property type="entry name" value="ATP_grasp_subdomain_1"/>
</dbReference>
<proteinExistence type="inferred from homology"/>
<name>A0A1H3S076_9MICO</name>
<dbReference type="AlphaFoldDB" id="A0A1H3S076"/>
<keyword evidence="7 14" id="KW-0460">Magnesium</keyword>
<keyword evidence="5 15" id="KW-0547">Nucleotide-binding</keyword>
<dbReference type="GO" id="GO:0005524">
    <property type="term" value="F:ATP binding"/>
    <property type="evidence" value="ECO:0007669"/>
    <property type="project" value="UniProtKB-UniRule"/>
</dbReference>
<dbReference type="UniPathway" id="UPA00219"/>
<dbReference type="OrthoDB" id="9813261at2"/>
<keyword evidence="6 15" id="KW-0067">ATP-binding</keyword>
<feature type="active site" evidence="13">
    <location>
        <position position="154"/>
    </location>
</feature>
<dbReference type="Gene3D" id="3.30.1490.20">
    <property type="entry name" value="ATP-grasp fold, A domain"/>
    <property type="match status" value="1"/>
</dbReference>
<dbReference type="SUPFAM" id="SSF52440">
    <property type="entry name" value="PreATP-grasp domain"/>
    <property type="match status" value="1"/>
</dbReference>
<dbReference type="Proteomes" id="UP000198891">
    <property type="component" value="Unassembled WGS sequence"/>
</dbReference>
<gene>
    <name evidence="12" type="primary">ddl</name>
    <name evidence="18" type="ORF">SAMN05216554_3193</name>
</gene>
<dbReference type="RefSeq" id="WP_092555530.1">
    <property type="nucleotide sequence ID" value="NZ_FNPZ01000003.1"/>
</dbReference>
<evidence type="ECO:0000256" key="5">
    <source>
        <dbReference type="ARBA" id="ARBA00022741"/>
    </source>
</evidence>
<organism evidence="18 19">
    <name type="scientific">Herbiconiux ginsengi</name>
    <dbReference type="NCBI Taxonomy" id="381665"/>
    <lineage>
        <taxon>Bacteria</taxon>
        <taxon>Bacillati</taxon>
        <taxon>Actinomycetota</taxon>
        <taxon>Actinomycetes</taxon>
        <taxon>Micrococcales</taxon>
        <taxon>Microbacteriaceae</taxon>
        <taxon>Herbiconiux</taxon>
    </lineage>
</organism>
<reference evidence="18 19" key="1">
    <citation type="submission" date="2016-10" db="EMBL/GenBank/DDBJ databases">
        <authorList>
            <person name="de Groot N.N."/>
        </authorList>
    </citation>
    <scope>NUCLEOTIDE SEQUENCE [LARGE SCALE GENOMIC DNA]</scope>
    <source>
        <strain evidence="18 19">CGMCC 4.3491</strain>
    </source>
</reference>
<comment type="function">
    <text evidence="12">Cell wall formation.</text>
</comment>